<dbReference type="OrthoDB" id="323463at2"/>
<protein>
    <submittedName>
        <fullName evidence="2">Methyltransferase family protein</fullName>
    </submittedName>
</protein>
<organism evidence="2 3">
    <name type="scientific">Hazenella coriacea</name>
    <dbReference type="NCBI Taxonomy" id="1179467"/>
    <lineage>
        <taxon>Bacteria</taxon>
        <taxon>Bacillati</taxon>
        <taxon>Bacillota</taxon>
        <taxon>Bacilli</taxon>
        <taxon>Bacillales</taxon>
        <taxon>Thermoactinomycetaceae</taxon>
        <taxon>Hazenella</taxon>
    </lineage>
</organism>
<evidence type="ECO:0000313" key="3">
    <source>
        <dbReference type="Proteomes" id="UP000294937"/>
    </source>
</evidence>
<dbReference type="Pfam" id="PF08241">
    <property type="entry name" value="Methyltransf_11"/>
    <property type="match status" value="1"/>
</dbReference>
<keyword evidence="2" id="KW-0489">Methyltransferase</keyword>
<dbReference type="InterPro" id="IPR013216">
    <property type="entry name" value="Methyltransf_11"/>
</dbReference>
<proteinExistence type="predicted"/>
<dbReference type="EMBL" id="SMAG01000002">
    <property type="protein sequence ID" value="TCS95716.1"/>
    <property type="molecule type" value="Genomic_DNA"/>
</dbReference>
<evidence type="ECO:0000313" key="2">
    <source>
        <dbReference type="EMBL" id="TCS95716.1"/>
    </source>
</evidence>
<sequence>MKNRRNQKIYRLWAHVYDRFMDQPWFRSARQKQVQLAELAPKDQILLVGIGTGLDLPHMPEDIEITGIDLTPEMLNKVESYIDTHQLTLKVMNAENLEFPTQTFDKIFLNLILSVVENPRQALSEAQRVVKSEGSIWIFDKFSRSPTHVGMFRKSLNVLTQTLGTDINRSIEEILEGTDLEKVYDEPVLGGAYRIIQLKKS</sequence>
<accession>A0A4R3LE41</accession>
<dbReference type="GO" id="GO:0008757">
    <property type="term" value="F:S-adenosylmethionine-dependent methyltransferase activity"/>
    <property type="evidence" value="ECO:0007669"/>
    <property type="project" value="InterPro"/>
</dbReference>
<dbReference type="Proteomes" id="UP000294937">
    <property type="component" value="Unassembled WGS sequence"/>
</dbReference>
<name>A0A4R3LE41_9BACL</name>
<dbReference type="Gene3D" id="3.40.50.150">
    <property type="entry name" value="Vaccinia Virus protein VP39"/>
    <property type="match status" value="1"/>
</dbReference>
<dbReference type="InterPro" id="IPR029063">
    <property type="entry name" value="SAM-dependent_MTases_sf"/>
</dbReference>
<dbReference type="GO" id="GO:0032259">
    <property type="term" value="P:methylation"/>
    <property type="evidence" value="ECO:0007669"/>
    <property type="project" value="UniProtKB-KW"/>
</dbReference>
<dbReference type="CDD" id="cd02440">
    <property type="entry name" value="AdoMet_MTases"/>
    <property type="match status" value="1"/>
</dbReference>
<gene>
    <name evidence="2" type="ORF">EDD58_102292</name>
</gene>
<feature type="domain" description="Methyltransferase type 11" evidence="1">
    <location>
        <begin position="47"/>
        <end position="138"/>
    </location>
</feature>
<evidence type="ECO:0000259" key="1">
    <source>
        <dbReference type="Pfam" id="PF08241"/>
    </source>
</evidence>
<dbReference type="SUPFAM" id="SSF53335">
    <property type="entry name" value="S-adenosyl-L-methionine-dependent methyltransferases"/>
    <property type="match status" value="1"/>
</dbReference>
<keyword evidence="2" id="KW-0808">Transferase</keyword>
<dbReference type="RefSeq" id="WP_131923695.1">
    <property type="nucleotide sequence ID" value="NZ_SMAG01000002.1"/>
</dbReference>
<keyword evidence="3" id="KW-1185">Reference proteome</keyword>
<dbReference type="AlphaFoldDB" id="A0A4R3LE41"/>
<dbReference type="PANTHER" id="PTHR43861">
    <property type="entry name" value="TRANS-ACONITATE 2-METHYLTRANSFERASE-RELATED"/>
    <property type="match status" value="1"/>
</dbReference>
<reference evidence="2 3" key="1">
    <citation type="submission" date="2019-03" db="EMBL/GenBank/DDBJ databases">
        <title>Genomic Encyclopedia of Type Strains, Phase IV (KMG-IV): sequencing the most valuable type-strain genomes for metagenomic binning, comparative biology and taxonomic classification.</title>
        <authorList>
            <person name="Goeker M."/>
        </authorList>
    </citation>
    <scope>NUCLEOTIDE SEQUENCE [LARGE SCALE GENOMIC DNA]</scope>
    <source>
        <strain evidence="2 3">DSM 45707</strain>
    </source>
</reference>
<comment type="caution">
    <text evidence="2">The sequence shown here is derived from an EMBL/GenBank/DDBJ whole genome shotgun (WGS) entry which is preliminary data.</text>
</comment>